<organism evidence="1 2">
    <name type="scientific">Podarcis lilfordi</name>
    <name type="common">Lilford's wall lizard</name>
    <dbReference type="NCBI Taxonomy" id="74358"/>
    <lineage>
        <taxon>Eukaryota</taxon>
        <taxon>Metazoa</taxon>
        <taxon>Chordata</taxon>
        <taxon>Craniata</taxon>
        <taxon>Vertebrata</taxon>
        <taxon>Euteleostomi</taxon>
        <taxon>Lepidosauria</taxon>
        <taxon>Squamata</taxon>
        <taxon>Bifurcata</taxon>
        <taxon>Unidentata</taxon>
        <taxon>Episquamata</taxon>
        <taxon>Laterata</taxon>
        <taxon>Lacertibaenia</taxon>
        <taxon>Lacertidae</taxon>
        <taxon>Podarcis</taxon>
    </lineage>
</organism>
<sequence length="138" mass="15057">MAKIPTTKTCCGYEVGPSCTHSTWPLCGRVTRSFQVRRSPKSGPENGKKLQKHPSTDRILLLLVLVSLAWPWHRVPGVVHLTSACSDIGHSCPHWAMHSPGAKVVGAQPLHWGDVGAARALESQCLWSVFSVMVTNHT</sequence>
<evidence type="ECO:0000313" key="2">
    <source>
        <dbReference type="Proteomes" id="UP001178461"/>
    </source>
</evidence>
<protein>
    <submittedName>
        <fullName evidence="1">Uncharacterized protein</fullName>
    </submittedName>
</protein>
<dbReference type="Proteomes" id="UP001178461">
    <property type="component" value="Chromosome 2"/>
</dbReference>
<proteinExistence type="predicted"/>
<keyword evidence="2" id="KW-1185">Reference proteome</keyword>
<name>A0AA35K129_9SAUR</name>
<reference evidence="1" key="1">
    <citation type="submission" date="2022-12" db="EMBL/GenBank/DDBJ databases">
        <authorList>
            <person name="Alioto T."/>
            <person name="Alioto T."/>
            <person name="Gomez Garrido J."/>
        </authorList>
    </citation>
    <scope>NUCLEOTIDE SEQUENCE</scope>
</reference>
<gene>
    <name evidence="1" type="ORF">PODLI_1B002709</name>
</gene>
<dbReference type="AlphaFoldDB" id="A0AA35K129"/>
<accession>A0AA35K129</accession>
<evidence type="ECO:0000313" key="1">
    <source>
        <dbReference type="EMBL" id="CAI5768934.1"/>
    </source>
</evidence>
<dbReference type="EMBL" id="OX395127">
    <property type="protein sequence ID" value="CAI5768934.1"/>
    <property type="molecule type" value="Genomic_DNA"/>
</dbReference>